<proteinExistence type="predicted"/>
<dbReference type="EMBL" id="ML208327">
    <property type="protein sequence ID" value="TFK69613.1"/>
    <property type="molecule type" value="Genomic_DNA"/>
</dbReference>
<name>A0ACD3AV42_9AGAR</name>
<keyword evidence="2" id="KW-1185">Reference proteome</keyword>
<organism evidence="1 2">
    <name type="scientific">Pluteus cervinus</name>
    <dbReference type="NCBI Taxonomy" id="181527"/>
    <lineage>
        <taxon>Eukaryota</taxon>
        <taxon>Fungi</taxon>
        <taxon>Dikarya</taxon>
        <taxon>Basidiomycota</taxon>
        <taxon>Agaricomycotina</taxon>
        <taxon>Agaricomycetes</taxon>
        <taxon>Agaricomycetidae</taxon>
        <taxon>Agaricales</taxon>
        <taxon>Pluteineae</taxon>
        <taxon>Pluteaceae</taxon>
        <taxon>Pluteus</taxon>
    </lineage>
</organism>
<accession>A0ACD3AV42</accession>
<evidence type="ECO:0000313" key="1">
    <source>
        <dbReference type="EMBL" id="TFK69613.1"/>
    </source>
</evidence>
<dbReference type="Proteomes" id="UP000308600">
    <property type="component" value="Unassembled WGS sequence"/>
</dbReference>
<evidence type="ECO:0000313" key="2">
    <source>
        <dbReference type="Proteomes" id="UP000308600"/>
    </source>
</evidence>
<reference evidence="1 2" key="1">
    <citation type="journal article" date="2019" name="Nat. Ecol. Evol.">
        <title>Megaphylogeny resolves global patterns of mushroom evolution.</title>
        <authorList>
            <person name="Varga T."/>
            <person name="Krizsan K."/>
            <person name="Foldi C."/>
            <person name="Dima B."/>
            <person name="Sanchez-Garcia M."/>
            <person name="Sanchez-Ramirez S."/>
            <person name="Szollosi G.J."/>
            <person name="Szarkandi J.G."/>
            <person name="Papp V."/>
            <person name="Albert L."/>
            <person name="Andreopoulos W."/>
            <person name="Angelini C."/>
            <person name="Antonin V."/>
            <person name="Barry K.W."/>
            <person name="Bougher N.L."/>
            <person name="Buchanan P."/>
            <person name="Buyck B."/>
            <person name="Bense V."/>
            <person name="Catcheside P."/>
            <person name="Chovatia M."/>
            <person name="Cooper J."/>
            <person name="Damon W."/>
            <person name="Desjardin D."/>
            <person name="Finy P."/>
            <person name="Geml J."/>
            <person name="Haridas S."/>
            <person name="Hughes K."/>
            <person name="Justo A."/>
            <person name="Karasinski D."/>
            <person name="Kautmanova I."/>
            <person name="Kiss B."/>
            <person name="Kocsube S."/>
            <person name="Kotiranta H."/>
            <person name="LaButti K.M."/>
            <person name="Lechner B.E."/>
            <person name="Liimatainen K."/>
            <person name="Lipzen A."/>
            <person name="Lukacs Z."/>
            <person name="Mihaltcheva S."/>
            <person name="Morgado L.N."/>
            <person name="Niskanen T."/>
            <person name="Noordeloos M.E."/>
            <person name="Ohm R.A."/>
            <person name="Ortiz-Santana B."/>
            <person name="Ovrebo C."/>
            <person name="Racz N."/>
            <person name="Riley R."/>
            <person name="Savchenko A."/>
            <person name="Shiryaev A."/>
            <person name="Soop K."/>
            <person name="Spirin V."/>
            <person name="Szebenyi C."/>
            <person name="Tomsovsky M."/>
            <person name="Tulloss R.E."/>
            <person name="Uehling J."/>
            <person name="Grigoriev I.V."/>
            <person name="Vagvolgyi C."/>
            <person name="Papp T."/>
            <person name="Martin F.M."/>
            <person name="Miettinen O."/>
            <person name="Hibbett D.S."/>
            <person name="Nagy L.G."/>
        </authorList>
    </citation>
    <scope>NUCLEOTIDE SEQUENCE [LARGE SCALE GENOMIC DNA]</scope>
    <source>
        <strain evidence="1 2">NL-1719</strain>
    </source>
</reference>
<protein>
    <submittedName>
        <fullName evidence="1">Uncharacterized protein</fullName>
    </submittedName>
</protein>
<gene>
    <name evidence="1" type="ORF">BDN72DRAFT_594471</name>
</gene>
<sequence length="336" mass="37910">MALDFPPALNLSNFSKEDSYNKIEAEILRLKEQIRSLLSVRNTHSPVSSLPNELLAKIFMHCCDFNELGRYSNIHPGDDDDEDDRAQPDMRLVVSWVSHHWRSVALGHRPLWNLVVNLRDSLDLDYVRSCAARCQHLLVDLARPTKGLLNACIANMSRITYFKLDISSSTTVPAAKSIRRIWTQAAPHLEALRLHSVHVHNNDARKRLVYPKLQILSLVDCNYRWTFVASLASTISKLEIIDPENTITVPSCVRLLESMPRLSECTLYSCLMVSDNPTPAMPCARLLQLTMMTIANTVGHLIPLLRAIDIPGAMVNLFLDERESIDQGAAELFCTL</sequence>